<evidence type="ECO:0000256" key="5">
    <source>
        <dbReference type="RuleBase" id="RU361157"/>
    </source>
</evidence>
<evidence type="ECO:0000259" key="6">
    <source>
        <dbReference type="PROSITE" id="PS51012"/>
    </source>
</evidence>
<feature type="transmembrane region" description="Helical" evidence="5">
    <location>
        <begin position="250"/>
        <end position="271"/>
    </location>
</feature>
<protein>
    <recommendedName>
        <fullName evidence="5">Transport permease protein</fullName>
    </recommendedName>
</protein>
<dbReference type="Proteomes" id="UP000003586">
    <property type="component" value="Chromosome"/>
</dbReference>
<evidence type="ECO:0000313" key="8">
    <source>
        <dbReference type="Proteomes" id="UP000003586"/>
    </source>
</evidence>
<keyword evidence="2 5" id="KW-0812">Transmembrane</keyword>
<dbReference type="PANTHER" id="PTHR43027:SF1">
    <property type="entry name" value="DOXORUBICIN RESISTANCE ABC TRANSPORTER PERMEASE PROTEIN DRRC-RELATED"/>
    <property type="match status" value="1"/>
</dbReference>
<feature type="transmembrane region" description="Helical" evidence="5">
    <location>
        <begin position="168"/>
        <end position="191"/>
    </location>
</feature>
<feature type="transmembrane region" description="Helical" evidence="5">
    <location>
        <begin position="212"/>
        <end position="238"/>
    </location>
</feature>
<feature type="transmembrane region" description="Helical" evidence="5">
    <location>
        <begin position="342"/>
        <end position="360"/>
    </location>
</feature>
<keyword evidence="8" id="KW-1185">Reference proteome</keyword>
<keyword evidence="4 5" id="KW-0472">Membrane</keyword>
<dbReference type="AlphaFoldDB" id="W0F1Q7"/>
<dbReference type="GO" id="GO:0043190">
    <property type="term" value="C:ATP-binding cassette (ABC) transporter complex"/>
    <property type="evidence" value="ECO:0007669"/>
    <property type="project" value="InterPro"/>
</dbReference>
<evidence type="ECO:0000313" key="7">
    <source>
        <dbReference type="EMBL" id="AHF16995.1"/>
    </source>
</evidence>
<evidence type="ECO:0000256" key="1">
    <source>
        <dbReference type="ARBA" id="ARBA00004141"/>
    </source>
</evidence>
<dbReference type="InterPro" id="IPR000412">
    <property type="entry name" value="ABC_2_transport"/>
</dbReference>
<dbReference type="STRING" id="929713.NIASO_21000"/>
<dbReference type="Pfam" id="PF12698">
    <property type="entry name" value="ABC2_membrane_3"/>
    <property type="match status" value="1"/>
</dbReference>
<comment type="subcellular location">
    <subcellularLocation>
        <location evidence="5">Cell membrane</location>
        <topology evidence="5">Multi-pass membrane protein</topology>
    </subcellularLocation>
    <subcellularLocation>
        <location evidence="1">Membrane</location>
        <topology evidence="1">Multi-pass membrane protein</topology>
    </subcellularLocation>
</comment>
<dbReference type="eggNOG" id="COG0842">
    <property type="taxonomic scope" value="Bacteria"/>
</dbReference>
<dbReference type="PROSITE" id="PS51012">
    <property type="entry name" value="ABC_TM2"/>
    <property type="match status" value="1"/>
</dbReference>
<evidence type="ECO:0000256" key="4">
    <source>
        <dbReference type="ARBA" id="ARBA00023136"/>
    </source>
</evidence>
<dbReference type="RefSeq" id="WP_008582416.1">
    <property type="nucleotide sequence ID" value="NZ_CP007035.1"/>
</dbReference>
<gene>
    <name evidence="7" type="ORF">NIASO_21000</name>
</gene>
<dbReference type="InterPro" id="IPR013525">
    <property type="entry name" value="ABC2_TM"/>
</dbReference>
<dbReference type="GO" id="GO:0140359">
    <property type="term" value="F:ABC-type transporter activity"/>
    <property type="evidence" value="ECO:0007669"/>
    <property type="project" value="InterPro"/>
</dbReference>
<keyword evidence="5" id="KW-0813">Transport</keyword>
<keyword evidence="5" id="KW-1003">Cell membrane</keyword>
<sequence>MKYSQSRALWAITKASFKAIFSQPSSIFFSLLFPIVFILIFGAFGDKAPTPSKIAIDPSSDTLNALFDSISKSTSVTIVTYPDTASRNNDLRKGKLDAVVFIPKAGDSSLPRRVLLQSSEAGGGAVYRLMRSFDYLALKAELADAKLNREYQFVPEIVPGKKYRTIDFVLPGQLGFSVLFSTLFGIAFIFFNLREQLVLKRFYASPVRKINILIGIGTSRLFFQLINVVVLILFGHFFLSFTLVHGALTFFEMLLLSVVMLFLLMGVGLIISSIAKNDTMIPLMINVFGFPQILLSGTFFPIDVFPKWMQTLCELLPLTQFNDAMRKISFEGLHLYDCWKELGYLGVWIVGTYLIVSRIMRWE</sequence>
<dbReference type="EMBL" id="CP007035">
    <property type="protein sequence ID" value="AHF16995.1"/>
    <property type="molecule type" value="Genomic_DNA"/>
</dbReference>
<dbReference type="PRINTS" id="PR00164">
    <property type="entry name" value="ABC2TRNSPORT"/>
</dbReference>
<name>W0F1Q7_9BACT</name>
<dbReference type="OrthoDB" id="9778589at2"/>
<evidence type="ECO:0000256" key="2">
    <source>
        <dbReference type="ARBA" id="ARBA00022692"/>
    </source>
</evidence>
<dbReference type="KEGG" id="nso:NIASO_21000"/>
<evidence type="ECO:0000256" key="3">
    <source>
        <dbReference type="ARBA" id="ARBA00022989"/>
    </source>
</evidence>
<accession>W0F1Q7</accession>
<feature type="domain" description="ABC transmembrane type-2" evidence="6">
    <location>
        <begin position="123"/>
        <end position="363"/>
    </location>
</feature>
<keyword evidence="3 5" id="KW-1133">Transmembrane helix</keyword>
<organism evidence="7 8">
    <name type="scientific">Niabella soli DSM 19437</name>
    <dbReference type="NCBI Taxonomy" id="929713"/>
    <lineage>
        <taxon>Bacteria</taxon>
        <taxon>Pseudomonadati</taxon>
        <taxon>Bacteroidota</taxon>
        <taxon>Chitinophagia</taxon>
        <taxon>Chitinophagales</taxon>
        <taxon>Chitinophagaceae</taxon>
        <taxon>Niabella</taxon>
    </lineage>
</organism>
<reference evidence="7 8" key="1">
    <citation type="submission" date="2013-12" db="EMBL/GenBank/DDBJ databases">
        <authorList>
            <consortium name="DOE Joint Genome Institute"/>
            <person name="Eisen J."/>
            <person name="Huntemann M."/>
            <person name="Han J."/>
            <person name="Chen A."/>
            <person name="Kyrpides N."/>
            <person name="Mavromatis K."/>
            <person name="Markowitz V."/>
            <person name="Palaniappan K."/>
            <person name="Ivanova N."/>
            <person name="Schaumberg A."/>
            <person name="Pati A."/>
            <person name="Liolios K."/>
            <person name="Nordberg H.P."/>
            <person name="Cantor M.N."/>
            <person name="Hua S.X."/>
            <person name="Woyke T."/>
        </authorList>
    </citation>
    <scope>NUCLEOTIDE SEQUENCE [LARGE SCALE GENOMIC DNA]</scope>
    <source>
        <strain evidence="8">DSM 19437</strain>
    </source>
</reference>
<dbReference type="InterPro" id="IPR047817">
    <property type="entry name" value="ABC2_TM_bact-type"/>
</dbReference>
<feature type="transmembrane region" description="Helical" evidence="5">
    <location>
        <begin position="21"/>
        <end position="44"/>
    </location>
</feature>
<dbReference type="InterPro" id="IPR052902">
    <property type="entry name" value="ABC-2_transporter"/>
</dbReference>
<feature type="transmembrane region" description="Helical" evidence="5">
    <location>
        <begin position="283"/>
        <end position="302"/>
    </location>
</feature>
<proteinExistence type="inferred from homology"/>
<dbReference type="PANTHER" id="PTHR43027">
    <property type="entry name" value="DOXORUBICIN RESISTANCE ABC TRANSPORTER PERMEASE PROTEIN DRRC-RELATED"/>
    <property type="match status" value="1"/>
</dbReference>
<dbReference type="HOGENOM" id="CLU_039483_0_0_10"/>
<comment type="similarity">
    <text evidence="5">Belongs to the ABC-2 integral membrane protein family.</text>
</comment>